<dbReference type="EMBL" id="JBHRZH010000056">
    <property type="protein sequence ID" value="MFC3766581.1"/>
    <property type="molecule type" value="Genomic_DNA"/>
</dbReference>
<organism evidence="2 3">
    <name type="scientific">Tenggerimyces flavus</name>
    <dbReference type="NCBI Taxonomy" id="1708749"/>
    <lineage>
        <taxon>Bacteria</taxon>
        <taxon>Bacillati</taxon>
        <taxon>Actinomycetota</taxon>
        <taxon>Actinomycetes</taxon>
        <taxon>Propionibacteriales</taxon>
        <taxon>Nocardioidaceae</taxon>
        <taxon>Tenggerimyces</taxon>
    </lineage>
</organism>
<protein>
    <submittedName>
        <fullName evidence="2">Alpha/beta hydrolase</fullName>
    </submittedName>
</protein>
<dbReference type="SUPFAM" id="SSF53474">
    <property type="entry name" value="alpha/beta-Hydrolases"/>
    <property type="match status" value="1"/>
</dbReference>
<sequence length="287" mass="29782">MRNRLRSLALVGTLAFGTGSGVGYVSALDPHPELGALRYQASVVDGRQLLALDPSGDGRVVEAFGELDKAKRIAVLVPGCGPSLADFTNSPSTASPRRNAKALLAELRRTAPNVPTAVVAWVGYDTPEVINLSAVRSERAELGARDLVRLTKILPAKADVSLICHSYGSVTCGLAAKAAKAENLIAIGSPGMDAPSAAALETSARVWAARTADDPIQFVPNVRVLGLGHGPSPTSPEFGARVFSTGTITGHGSYYQPGSESLANMARIVLGRYADVTLASSKGETHG</sequence>
<dbReference type="Pfam" id="PF06259">
    <property type="entry name" value="Abhydrolase_8"/>
    <property type="match status" value="1"/>
</dbReference>
<keyword evidence="2" id="KW-0378">Hydrolase</keyword>
<feature type="domain" description="DUF1023" evidence="1">
    <location>
        <begin position="53"/>
        <end position="223"/>
    </location>
</feature>
<dbReference type="GO" id="GO:0016787">
    <property type="term" value="F:hydrolase activity"/>
    <property type="evidence" value="ECO:0007669"/>
    <property type="project" value="UniProtKB-KW"/>
</dbReference>
<comment type="caution">
    <text evidence="2">The sequence shown here is derived from an EMBL/GenBank/DDBJ whole genome shotgun (WGS) entry which is preliminary data.</text>
</comment>
<name>A0ABV7YPB7_9ACTN</name>
<evidence type="ECO:0000313" key="2">
    <source>
        <dbReference type="EMBL" id="MFC3766581.1"/>
    </source>
</evidence>
<gene>
    <name evidence="2" type="ORF">ACFOUW_37535</name>
</gene>
<accession>A0ABV7YPB7</accession>
<keyword evidence="3" id="KW-1185">Reference proteome</keyword>
<reference evidence="3" key="1">
    <citation type="journal article" date="2019" name="Int. J. Syst. Evol. Microbiol.">
        <title>The Global Catalogue of Microorganisms (GCM) 10K type strain sequencing project: providing services to taxonomists for standard genome sequencing and annotation.</title>
        <authorList>
            <consortium name="The Broad Institute Genomics Platform"/>
            <consortium name="The Broad Institute Genome Sequencing Center for Infectious Disease"/>
            <person name="Wu L."/>
            <person name="Ma J."/>
        </authorList>
    </citation>
    <scope>NUCLEOTIDE SEQUENCE [LARGE SCALE GENOMIC DNA]</scope>
    <source>
        <strain evidence="3">CGMCC 4.7241</strain>
    </source>
</reference>
<dbReference type="InterPro" id="IPR029058">
    <property type="entry name" value="AB_hydrolase_fold"/>
</dbReference>
<dbReference type="Proteomes" id="UP001595699">
    <property type="component" value="Unassembled WGS sequence"/>
</dbReference>
<dbReference type="RefSeq" id="WP_205118090.1">
    <property type="nucleotide sequence ID" value="NZ_JAFBCM010000001.1"/>
</dbReference>
<dbReference type="InterPro" id="IPR010427">
    <property type="entry name" value="DUF1023"/>
</dbReference>
<evidence type="ECO:0000313" key="3">
    <source>
        <dbReference type="Proteomes" id="UP001595699"/>
    </source>
</evidence>
<evidence type="ECO:0000259" key="1">
    <source>
        <dbReference type="Pfam" id="PF06259"/>
    </source>
</evidence>
<proteinExistence type="predicted"/>